<gene>
    <name evidence="1" type="ORF">FGKAn22_06070</name>
</gene>
<dbReference type="EMBL" id="AP019536">
    <property type="protein sequence ID" value="BBI98914.1"/>
    <property type="molecule type" value="Genomic_DNA"/>
</dbReference>
<keyword evidence="2" id="KW-1185">Reference proteome</keyword>
<dbReference type="AlphaFoldDB" id="A0AAN1VZ41"/>
<dbReference type="SUPFAM" id="SSF54523">
    <property type="entry name" value="Pili subunits"/>
    <property type="match status" value="1"/>
</dbReference>
<dbReference type="Proteomes" id="UP001319121">
    <property type="component" value="Chromosome"/>
</dbReference>
<dbReference type="GO" id="GO:0043683">
    <property type="term" value="P:type IV pilus assembly"/>
    <property type="evidence" value="ECO:0007669"/>
    <property type="project" value="InterPro"/>
</dbReference>
<evidence type="ECO:0000313" key="1">
    <source>
        <dbReference type="EMBL" id="BBI98914.1"/>
    </source>
</evidence>
<dbReference type="InterPro" id="IPR031982">
    <property type="entry name" value="PilE-like"/>
</dbReference>
<sequence>MIAVAVIAILASIAIPAYGKYVLSSKLSESFAVLGDYRLKMEQFNQDNRSYTDPLNANNCGVAPPAASKYFSFSCTIAASGTQFTATASSKAGTGMGSAADYSYSIDQAGVQNTLTFAGSAGPNGVWKNK</sequence>
<dbReference type="Gene3D" id="3.30.700.10">
    <property type="entry name" value="Glycoprotein, Type 4 Pilin"/>
    <property type="match status" value="1"/>
</dbReference>
<reference evidence="1 2" key="1">
    <citation type="submission" date="2019-03" db="EMBL/GenBank/DDBJ databases">
        <title>Complete genome sequence of Ferrigenium kumadai strain An22, a microaerophilic iron-oxidizing bacterium isolated from a paddy field soil.</title>
        <authorList>
            <person name="Watanabe T."/>
            <person name="Asakawa S."/>
        </authorList>
    </citation>
    <scope>NUCLEOTIDE SEQUENCE [LARGE SCALE GENOMIC DNA]</scope>
    <source>
        <strain evidence="1 2">An22</strain>
    </source>
</reference>
<proteinExistence type="predicted"/>
<name>A0AAN1VZ41_9PROT</name>
<protein>
    <submittedName>
        <fullName evidence="1">Uncharacterized protein</fullName>
    </submittedName>
</protein>
<accession>A0AAN1VZ41</accession>
<organism evidence="1 2">
    <name type="scientific">Ferrigenium kumadai</name>
    <dbReference type="NCBI Taxonomy" id="1682490"/>
    <lineage>
        <taxon>Bacteria</taxon>
        <taxon>Pseudomonadati</taxon>
        <taxon>Pseudomonadota</taxon>
        <taxon>Betaproteobacteria</taxon>
        <taxon>Nitrosomonadales</taxon>
        <taxon>Gallionellaceae</taxon>
        <taxon>Ferrigenium</taxon>
    </lineage>
</organism>
<dbReference type="Pfam" id="PF16732">
    <property type="entry name" value="ComP_DUS"/>
    <property type="match status" value="1"/>
</dbReference>
<evidence type="ECO:0000313" key="2">
    <source>
        <dbReference type="Proteomes" id="UP001319121"/>
    </source>
</evidence>
<dbReference type="InterPro" id="IPR045584">
    <property type="entry name" value="Pilin-like"/>
</dbReference>
<dbReference type="KEGG" id="fku:FGKAn22_06070"/>